<evidence type="ECO:0000313" key="3">
    <source>
        <dbReference type="Proteomes" id="UP000029578"/>
    </source>
</evidence>
<evidence type="ECO:0000256" key="1">
    <source>
        <dbReference type="SAM" id="Phobius"/>
    </source>
</evidence>
<feature type="transmembrane region" description="Helical" evidence="1">
    <location>
        <begin position="186"/>
        <end position="204"/>
    </location>
</feature>
<keyword evidence="1" id="KW-0472">Membrane</keyword>
<organism evidence="2 3">
    <name type="scientific">Prevotella melaninogenica DNF00666</name>
    <dbReference type="NCBI Taxonomy" id="1401073"/>
    <lineage>
        <taxon>Bacteria</taxon>
        <taxon>Pseudomonadati</taxon>
        <taxon>Bacteroidota</taxon>
        <taxon>Bacteroidia</taxon>
        <taxon>Bacteroidales</taxon>
        <taxon>Prevotellaceae</taxon>
        <taxon>Prevotella</taxon>
    </lineage>
</organism>
<evidence type="ECO:0000313" key="2">
    <source>
        <dbReference type="EMBL" id="KGF48750.1"/>
    </source>
</evidence>
<feature type="transmembrane region" description="Helical" evidence="1">
    <location>
        <begin position="110"/>
        <end position="130"/>
    </location>
</feature>
<feature type="transmembrane region" description="Helical" evidence="1">
    <location>
        <begin position="45"/>
        <end position="66"/>
    </location>
</feature>
<feature type="transmembrane region" description="Helical" evidence="1">
    <location>
        <begin position="87"/>
        <end position="104"/>
    </location>
</feature>
<accession>A0A096APT5</accession>
<proteinExistence type="predicted"/>
<gene>
    <name evidence="2" type="ORF">HMPREF0661_06510</name>
</gene>
<feature type="transmembrane region" description="Helical" evidence="1">
    <location>
        <begin position="137"/>
        <end position="153"/>
    </location>
</feature>
<dbReference type="AlphaFoldDB" id="A0A096APT5"/>
<protein>
    <submittedName>
        <fullName evidence="2">Membrane protein</fullName>
    </submittedName>
</protein>
<keyword evidence="1" id="KW-0812">Transmembrane</keyword>
<dbReference type="Gene3D" id="1.20.144.10">
    <property type="entry name" value="Phosphatidic acid phosphatase type 2/haloperoxidase"/>
    <property type="match status" value="1"/>
</dbReference>
<name>A0A096APT5_9BACT</name>
<dbReference type="Proteomes" id="UP000029578">
    <property type="component" value="Unassembled WGS sequence"/>
</dbReference>
<comment type="caution">
    <text evidence="2">The sequence shown here is derived from an EMBL/GenBank/DDBJ whole genome shotgun (WGS) entry which is preliminary data.</text>
</comment>
<dbReference type="EMBL" id="JRNS01000338">
    <property type="protein sequence ID" value="KGF48750.1"/>
    <property type="molecule type" value="Genomic_DNA"/>
</dbReference>
<dbReference type="RefSeq" id="WP_036864737.1">
    <property type="nucleotide sequence ID" value="NZ_JRNS01000338.1"/>
</dbReference>
<keyword evidence="1" id="KW-1133">Transmembrane helix</keyword>
<feature type="transmembrane region" description="Helical" evidence="1">
    <location>
        <begin position="12"/>
        <end position="33"/>
    </location>
</feature>
<reference evidence="2 3" key="1">
    <citation type="submission" date="2014-07" db="EMBL/GenBank/DDBJ databases">
        <authorList>
            <person name="McCorrison J."/>
            <person name="Sanka R."/>
            <person name="Torralba M."/>
            <person name="Gillis M."/>
            <person name="Haft D.H."/>
            <person name="Methe B."/>
            <person name="Sutton G."/>
            <person name="Nelson K.E."/>
        </authorList>
    </citation>
    <scope>NUCLEOTIDE SEQUENCE [LARGE SCALE GENOMIC DNA]</scope>
    <source>
        <strain evidence="2 3">DNF00666</strain>
    </source>
</reference>
<sequence>MKEKNIILTARVVSMVLTPFYLPVVGILAIFTFSYLSMFPWQAKLSYVFLVYAFTVLIPTLLIHLYRQYHGWTLIQLGQRERRMVPYMISILCYFTCFYIMNILHLPHMLTSILMVALIIQILCAIINIWWKISTHTAAIGGVTGSLIAFSLLFNFNPMWWLCLTLIVSGFVGSSRMILRQHSLGQVASGFFLGIICSFITIIVV</sequence>